<comment type="subcellular location">
    <subcellularLocation>
        <location evidence="1">Cell membrane</location>
        <topology evidence="1">Multi-pass membrane protein</topology>
    </subcellularLocation>
</comment>
<feature type="transmembrane region" description="Helical" evidence="7">
    <location>
        <begin position="7"/>
        <end position="28"/>
    </location>
</feature>
<keyword evidence="5 7" id="KW-1133">Transmembrane helix</keyword>
<feature type="transmembrane region" description="Helical" evidence="7">
    <location>
        <begin position="48"/>
        <end position="73"/>
    </location>
</feature>
<evidence type="ECO:0000256" key="2">
    <source>
        <dbReference type="ARBA" id="ARBA00005779"/>
    </source>
</evidence>
<dbReference type="GO" id="GO:0005886">
    <property type="term" value="C:plasma membrane"/>
    <property type="evidence" value="ECO:0007669"/>
    <property type="project" value="UniProtKB-SubCell"/>
</dbReference>
<sequence>MEISITLLNLGYAIVGVLLTLVFMMIGYKMFDRMTPFNTSKQLAEKNVAVGIVVGSIFIGLGIAVGLVIGMALN</sequence>
<comment type="caution">
    <text evidence="8">The sequence shown here is derived from an EMBL/GenBank/DDBJ whole genome shotgun (WGS) entry which is preliminary data.</text>
</comment>
<evidence type="ECO:0000313" key="9">
    <source>
        <dbReference type="Proteomes" id="UP000603545"/>
    </source>
</evidence>
<gene>
    <name evidence="8" type="ORF">H8E80_01740</name>
</gene>
<name>A0A8J6N581_9BACT</name>
<evidence type="ECO:0000256" key="7">
    <source>
        <dbReference type="SAM" id="Phobius"/>
    </source>
</evidence>
<evidence type="ECO:0000256" key="6">
    <source>
        <dbReference type="ARBA" id="ARBA00023136"/>
    </source>
</evidence>
<evidence type="ECO:0000256" key="1">
    <source>
        <dbReference type="ARBA" id="ARBA00004651"/>
    </source>
</evidence>
<evidence type="ECO:0000256" key="5">
    <source>
        <dbReference type="ARBA" id="ARBA00022989"/>
    </source>
</evidence>
<evidence type="ECO:0000256" key="4">
    <source>
        <dbReference type="ARBA" id="ARBA00022692"/>
    </source>
</evidence>
<evidence type="ECO:0000313" key="8">
    <source>
        <dbReference type="EMBL" id="MBC8198757.1"/>
    </source>
</evidence>
<organism evidence="8 9">
    <name type="scientific">Candidatus Desulfaltia bathyphila</name>
    <dbReference type="NCBI Taxonomy" id="2841697"/>
    <lineage>
        <taxon>Bacteria</taxon>
        <taxon>Pseudomonadati</taxon>
        <taxon>Thermodesulfobacteriota</taxon>
        <taxon>Desulfobacteria</taxon>
        <taxon>Desulfobacterales</taxon>
        <taxon>Desulfobacterales incertae sedis</taxon>
        <taxon>Candidatus Desulfaltia</taxon>
    </lineage>
</organism>
<keyword evidence="3" id="KW-1003">Cell membrane</keyword>
<reference evidence="8 9" key="1">
    <citation type="submission" date="2020-08" db="EMBL/GenBank/DDBJ databases">
        <title>Bridging the membrane lipid divide: bacteria of the FCB group superphylum have the potential to synthesize archaeal ether lipids.</title>
        <authorList>
            <person name="Villanueva L."/>
            <person name="Von Meijenfeldt F.A.B."/>
            <person name="Westbye A.B."/>
            <person name="Yadav S."/>
            <person name="Hopmans E.C."/>
            <person name="Dutilh B.E."/>
            <person name="Sinninghe Damste J.S."/>
        </authorList>
    </citation>
    <scope>NUCLEOTIDE SEQUENCE [LARGE SCALE GENOMIC DNA]</scope>
    <source>
        <strain evidence="8">NIOZ-UU82</strain>
    </source>
</reference>
<dbReference type="InterPro" id="IPR007140">
    <property type="entry name" value="DUF350"/>
</dbReference>
<dbReference type="EMBL" id="JACNLL010000024">
    <property type="protein sequence ID" value="MBC8198757.1"/>
    <property type="molecule type" value="Genomic_DNA"/>
</dbReference>
<dbReference type="AlphaFoldDB" id="A0A8J6N581"/>
<keyword evidence="6 7" id="KW-0472">Membrane</keyword>
<protein>
    <submittedName>
        <fullName evidence="8">DUF350 domain-containing protein</fullName>
    </submittedName>
</protein>
<dbReference type="Proteomes" id="UP000603545">
    <property type="component" value="Unassembled WGS sequence"/>
</dbReference>
<evidence type="ECO:0000256" key="3">
    <source>
        <dbReference type="ARBA" id="ARBA00022475"/>
    </source>
</evidence>
<proteinExistence type="inferred from homology"/>
<dbReference type="Pfam" id="PF03994">
    <property type="entry name" value="DUF350"/>
    <property type="match status" value="1"/>
</dbReference>
<keyword evidence="4 7" id="KW-0812">Transmembrane</keyword>
<accession>A0A8J6N581</accession>
<comment type="similarity">
    <text evidence="2">Belongs to the UPF0719 family.</text>
</comment>